<sequence length="275" mass="28786">MRKAPLILAASGIALAVGCAAVAQRVLGGSEQAAPTVAVPETVVLIAAARDIRFGEPIRRDDLVPQTWPADLVPTGAFDSATVLLGAEGTAPRRATQTIREGDVVLAANVSEFGASVTIGSTLSPGTRAVAIRVNADTAVGGFVSPGDHVDIVLTQGRGDTLRTGVILQDTRVLAVDQDTEARGARKARTITVEVAPRDSQRLVLAQEAGQLSLILRNDDAIGDTGEMDQITLRDVWGDPEPTPEPEVVVQAPALDPTTVRVRRGMASEEIVLEQ</sequence>
<organism evidence="3 4">
    <name type="scientific">Maritimibacter alkaliphilus HTCC2654</name>
    <dbReference type="NCBI Taxonomy" id="314271"/>
    <lineage>
        <taxon>Bacteria</taxon>
        <taxon>Pseudomonadati</taxon>
        <taxon>Pseudomonadota</taxon>
        <taxon>Alphaproteobacteria</taxon>
        <taxon>Rhodobacterales</taxon>
        <taxon>Roseobacteraceae</taxon>
        <taxon>Maritimibacter</taxon>
    </lineage>
</organism>
<reference evidence="3 4" key="1">
    <citation type="journal article" date="2010" name="J. Bacteriol.">
        <title>Genome sequences of Pelagibaca bermudensis HTCC2601T and Maritimibacter alkaliphilus HTCC2654T, the type strains of two marine Roseobacter genera.</title>
        <authorList>
            <person name="Thrash J.C."/>
            <person name="Cho J.C."/>
            <person name="Ferriera S."/>
            <person name="Johnson J."/>
            <person name="Vergin K.L."/>
            <person name="Giovannoni S.J."/>
        </authorList>
    </citation>
    <scope>NUCLEOTIDE SEQUENCE [LARGE SCALE GENOMIC DNA]</scope>
    <source>
        <strain evidence="3 4">HTCC2654</strain>
    </source>
</reference>
<dbReference type="HOGENOM" id="CLU_057068_1_0_5"/>
<feature type="domain" description="SAF" evidence="2">
    <location>
        <begin position="43"/>
        <end position="111"/>
    </location>
</feature>
<dbReference type="Pfam" id="PF08666">
    <property type="entry name" value="SAF"/>
    <property type="match status" value="1"/>
</dbReference>
<dbReference type="EMBL" id="AAMT01000005">
    <property type="protein sequence ID" value="EAQ13366.1"/>
    <property type="molecule type" value="Genomic_DNA"/>
</dbReference>
<keyword evidence="4" id="KW-1185">Reference proteome</keyword>
<dbReference type="RefSeq" id="WP_008331047.1">
    <property type="nucleotide sequence ID" value="NZ_CH902578.1"/>
</dbReference>
<dbReference type="NCBIfam" id="TIGR03177">
    <property type="entry name" value="pilus_cpaB"/>
    <property type="match status" value="1"/>
</dbReference>
<dbReference type="SMART" id="SM00858">
    <property type="entry name" value="SAF"/>
    <property type="match status" value="1"/>
</dbReference>
<dbReference type="OrthoDB" id="163768at2"/>
<dbReference type="InterPro" id="IPR013974">
    <property type="entry name" value="SAF"/>
</dbReference>
<gene>
    <name evidence="3" type="ORF">RB2654_09859</name>
</gene>
<feature type="chain" id="PRO_5002660299" evidence="1">
    <location>
        <begin position="17"/>
        <end position="275"/>
    </location>
</feature>
<protein>
    <submittedName>
        <fullName evidence="3">Pilus assembly protein</fullName>
    </submittedName>
</protein>
<feature type="signal peptide" evidence="1">
    <location>
        <begin position="1"/>
        <end position="16"/>
    </location>
</feature>
<name>A3VEM8_9RHOB</name>
<dbReference type="AlphaFoldDB" id="A3VEM8"/>
<dbReference type="STRING" id="314271.RB2654_09859"/>
<comment type="caution">
    <text evidence="3">The sequence shown here is derived from an EMBL/GenBank/DDBJ whole genome shotgun (WGS) entry which is preliminary data.</text>
</comment>
<evidence type="ECO:0000256" key="1">
    <source>
        <dbReference type="SAM" id="SignalP"/>
    </source>
</evidence>
<evidence type="ECO:0000313" key="3">
    <source>
        <dbReference type="EMBL" id="EAQ13366.1"/>
    </source>
</evidence>
<dbReference type="InterPro" id="IPR031571">
    <property type="entry name" value="RcpC_dom"/>
</dbReference>
<dbReference type="Pfam" id="PF16976">
    <property type="entry name" value="RcpC"/>
    <property type="match status" value="1"/>
</dbReference>
<accession>A3VEM8</accession>
<dbReference type="CDD" id="cd11614">
    <property type="entry name" value="SAF_CpaB_FlgA_like"/>
    <property type="match status" value="1"/>
</dbReference>
<keyword evidence="1" id="KW-0732">Signal</keyword>
<dbReference type="InterPro" id="IPR017592">
    <property type="entry name" value="Pilus_assmbl_Flp-typ_CpaB"/>
</dbReference>
<dbReference type="PROSITE" id="PS51257">
    <property type="entry name" value="PROKAR_LIPOPROTEIN"/>
    <property type="match status" value="1"/>
</dbReference>
<dbReference type="eggNOG" id="COG3745">
    <property type="taxonomic scope" value="Bacteria"/>
</dbReference>
<dbReference type="Proteomes" id="UP000002931">
    <property type="component" value="Unassembled WGS sequence"/>
</dbReference>
<evidence type="ECO:0000259" key="2">
    <source>
        <dbReference type="SMART" id="SM00858"/>
    </source>
</evidence>
<evidence type="ECO:0000313" key="4">
    <source>
        <dbReference type="Proteomes" id="UP000002931"/>
    </source>
</evidence>
<proteinExistence type="predicted"/>